<sequence>MILPYRALVRAPFAWLLIAYRLASINAYTLGSCNSGLHCDDESHAISNDNNATTVNISGFCGSFKTAVGDGYMCINRDCYCNTGLHCDDEYYAIQINGNVSQTAASVIIPGFCGSFKSEISYGYMCIFRNCTDCTLFQAKGACVEAGLGKTFRSWCRKKA</sequence>
<reference evidence="2 3" key="1">
    <citation type="journal article" date="2018" name="Mol. Biol. Evol.">
        <title>Broad Genomic Sampling Reveals a Smut Pathogenic Ancestry of the Fungal Clade Ustilaginomycotina.</title>
        <authorList>
            <person name="Kijpornyongpan T."/>
            <person name="Mondo S.J."/>
            <person name="Barry K."/>
            <person name="Sandor L."/>
            <person name="Lee J."/>
            <person name="Lipzen A."/>
            <person name="Pangilinan J."/>
            <person name="LaButti K."/>
            <person name="Hainaut M."/>
            <person name="Henrissat B."/>
            <person name="Grigoriev I.V."/>
            <person name="Spatafora J.W."/>
            <person name="Aime M.C."/>
        </authorList>
    </citation>
    <scope>NUCLEOTIDE SEQUENCE [LARGE SCALE GENOMIC DNA]</scope>
    <source>
        <strain evidence="2 3">MCA 5214</strain>
    </source>
</reference>
<dbReference type="Proteomes" id="UP000245884">
    <property type="component" value="Unassembled WGS sequence"/>
</dbReference>
<organism evidence="2 3">
    <name type="scientific">Jaminaea rosea</name>
    <dbReference type="NCBI Taxonomy" id="1569628"/>
    <lineage>
        <taxon>Eukaryota</taxon>
        <taxon>Fungi</taxon>
        <taxon>Dikarya</taxon>
        <taxon>Basidiomycota</taxon>
        <taxon>Ustilaginomycotina</taxon>
        <taxon>Exobasidiomycetes</taxon>
        <taxon>Microstromatales</taxon>
        <taxon>Microstromatales incertae sedis</taxon>
        <taxon>Jaminaea</taxon>
    </lineage>
</organism>
<evidence type="ECO:0000313" key="3">
    <source>
        <dbReference type="Proteomes" id="UP000245884"/>
    </source>
</evidence>
<protein>
    <recommendedName>
        <fullName evidence="4">Pectate lyase</fullName>
    </recommendedName>
</protein>
<feature type="chain" id="PRO_5016278095" description="Pectate lyase" evidence="1">
    <location>
        <begin position="28"/>
        <end position="160"/>
    </location>
</feature>
<dbReference type="AlphaFoldDB" id="A0A316UIQ6"/>
<keyword evidence="3" id="KW-1185">Reference proteome</keyword>
<dbReference type="PROSITE" id="PS51257">
    <property type="entry name" value="PROKAR_LIPOPROTEIN"/>
    <property type="match status" value="1"/>
</dbReference>
<accession>A0A316UIQ6</accession>
<feature type="signal peptide" evidence="1">
    <location>
        <begin position="1"/>
        <end position="27"/>
    </location>
</feature>
<evidence type="ECO:0008006" key="4">
    <source>
        <dbReference type="Google" id="ProtNLM"/>
    </source>
</evidence>
<dbReference type="RefSeq" id="XP_025359722.1">
    <property type="nucleotide sequence ID" value="XM_025508502.1"/>
</dbReference>
<name>A0A316UIQ6_9BASI</name>
<proteinExistence type="predicted"/>
<dbReference type="GeneID" id="37030325"/>
<evidence type="ECO:0000313" key="2">
    <source>
        <dbReference type="EMBL" id="PWN25110.1"/>
    </source>
</evidence>
<dbReference type="EMBL" id="KZ819677">
    <property type="protein sequence ID" value="PWN25110.1"/>
    <property type="molecule type" value="Genomic_DNA"/>
</dbReference>
<evidence type="ECO:0000256" key="1">
    <source>
        <dbReference type="SAM" id="SignalP"/>
    </source>
</evidence>
<gene>
    <name evidence="2" type="ORF">BDZ90DRAFT_262559</name>
</gene>
<keyword evidence="1" id="KW-0732">Signal</keyword>